<dbReference type="InterPro" id="IPR000297">
    <property type="entry name" value="PPIase_PpiC"/>
</dbReference>
<proteinExistence type="predicted"/>
<dbReference type="PROSITE" id="PS50198">
    <property type="entry name" value="PPIC_PPIASE_2"/>
    <property type="match status" value="1"/>
</dbReference>
<dbReference type="GO" id="GO:0003755">
    <property type="term" value="F:peptidyl-prolyl cis-trans isomerase activity"/>
    <property type="evidence" value="ECO:0007669"/>
    <property type="project" value="UniProtKB-KW"/>
</dbReference>
<dbReference type="Pfam" id="PF00639">
    <property type="entry name" value="Rotamase"/>
    <property type="match status" value="1"/>
</dbReference>
<evidence type="ECO:0000256" key="2">
    <source>
        <dbReference type="ARBA" id="ARBA00013194"/>
    </source>
</evidence>
<dbReference type="EMBL" id="HBFQ01040323">
    <property type="protein sequence ID" value="CAD8854236.1"/>
    <property type="molecule type" value="Transcribed_RNA"/>
</dbReference>
<evidence type="ECO:0000259" key="7">
    <source>
        <dbReference type="PROSITE" id="PS51746"/>
    </source>
</evidence>
<dbReference type="SMART" id="SM00332">
    <property type="entry name" value="PP2Cc"/>
    <property type="match status" value="1"/>
</dbReference>
<dbReference type="GO" id="GO:0005829">
    <property type="term" value="C:cytosol"/>
    <property type="evidence" value="ECO:0007669"/>
    <property type="project" value="TreeGrafter"/>
</dbReference>
<dbReference type="PANTHER" id="PTHR10657:SF4">
    <property type="entry name" value="PEPTIDYL-PROLYL CIS-TRANS ISOMERASE-RELATED"/>
    <property type="match status" value="1"/>
</dbReference>
<dbReference type="AlphaFoldDB" id="A0A7S1AIP7"/>
<keyword evidence="3 5" id="KW-0697">Rotamase</keyword>
<comment type="catalytic activity">
    <reaction evidence="1">
        <text>[protein]-peptidylproline (omega=180) = [protein]-peptidylproline (omega=0)</text>
        <dbReference type="Rhea" id="RHEA:16237"/>
        <dbReference type="Rhea" id="RHEA-COMP:10747"/>
        <dbReference type="Rhea" id="RHEA-COMP:10748"/>
        <dbReference type="ChEBI" id="CHEBI:83833"/>
        <dbReference type="ChEBI" id="CHEBI:83834"/>
        <dbReference type="EC" id="5.2.1.8"/>
    </reaction>
</comment>
<dbReference type="PANTHER" id="PTHR10657">
    <property type="entry name" value="PEPTIDYL-PROLYL CIS-TRANS ISOMERASE"/>
    <property type="match status" value="1"/>
</dbReference>
<evidence type="ECO:0000313" key="8">
    <source>
        <dbReference type="EMBL" id="CAD8854236.1"/>
    </source>
</evidence>
<evidence type="ECO:0000259" key="6">
    <source>
        <dbReference type="PROSITE" id="PS50198"/>
    </source>
</evidence>
<accession>A0A7S1AIP7</accession>
<evidence type="ECO:0000256" key="3">
    <source>
        <dbReference type="ARBA" id="ARBA00023110"/>
    </source>
</evidence>
<dbReference type="InterPro" id="IPR036457">
    <property type="entry name" value="PPM-type-like_dom_sf"/>
</dbReference>
<dbReference type="Gene3D" id="3.10.50.40">
    <property type="match status" value="1"/>
</dbReference>
<dbReference type="Pfam" id="PF00481">
    <property type="entry name" value="PP2C"/>
    <property type="match status" value="1"/>
</dbReference>
<evidence type="ECO:0000256" key="5">
    <source>
        <dbReference type="PROSITE-ProRule" id="PRU00278"/>
    </source>
</evidence>
<dbReference type="GO" id="GO:0005634">
    <property type="term" value="C:nucleus"/>
    <property type="evidence" value="ECO:0007669"/>
    <property type="project" value="TreeGrafter"/>
</dbReference>
<organism evidence="8">
    <name type="scientific">Noctiluca scintillans</name>
    <name type="common">Sea sparkle</name>
    <name type="synonym">Red tide dinoflagellate</name>
    <dbReference type="NCBI Taxonomy" id="2966"/>
    <lineage>
        <taxon>Eukaryota</taxon>
        <taxon>Sar</taxon>
        <taxon>Alveolata</taxon>
        <taxon>Dinophyceae</taxon>
        <taxon>Noctilucales</taxon>
        <taxon>Noctilucaceae</taxon>
        <taxon>Noctiluca</taxon>
    </lineage>
</organism>
<dbReference type="InterPro" id="IPR046357">
    <property type="entry name" value="PPIase_dom_sf"/>
</dbReference>
<evidence type="ECO:0000256" key="1">
    <source>
        <dbReference type="ARBA" id="ARBA00000971"/>
    </source>
</evidence>
<dbReference type="SUPFAM" id="SSF54534">
    <property type="entry name" value="FKBP-like"/>
    <property type="match status" value="1"/>
</dbReference>
<dbReference type="PROSITE" id="PS51746">
    <property type="entry name" value="PPM_2"/>
    <property type="match status" value="1"/>
</dbReference>
<feature type="domain" description="PPM-type phosphatase" evidence="7">
    <location>
        <begin position="142"/>
        <end position="391"/>
    </location>
</feature>
<name>A0A7S1AIP7_NOCSC</name>
<sequence>MVPRDEGPFSVVLPAFHAHVMAGDDDGNVVRRSLTQHRGTRFSGAPLWRFTLRRDEQRRLQEEEYQRHGVPEGFAHHSGSWYRHPQQNIFWHFDTQKLYLYNELAKGYTEVHPGESIDGELHLSADASSIHRDCRARHVIVRDLSKAAQALRRPIDHLPRPCALFAIYDGHMRGDAAEDAPCAEFCARNLYRKLLARLSEVTGEWGAAEIAEALQKSCEDVDVDFLARPGSATDTDGCSAAIALLTGRQLFLARLGDSVGLIDEKLGDGSRISRVRSASDGTQGQALEQARGSGEAVAQAFGDRASKSSVDGSAGPTLVPACPDISTITLERSHCFLALTCGKVARAMSDEEMARVLRRCSGRPRLACGELVQAAEARGATGSLAALCVYFDWTEEKEGAPPSKKYRSSSSAQQVRCRQILVKHRESREPIDRVRNRPVTRSLADAERILREAIGAIEGSPQNIFTQRCKAVSECSACLKGGEMAGDLGWLSRGQLHPALELAAFSLPVGHMSDIVESDEGAHLLWRIA</sequence>
<protein>
    <recommendedName>
        <fullName evidence="2">peptidylprolyl isomerase</fullName>
        <ecNumber evidence="2">5.2.1.8</ecNumber>
    </recommendedName>
</protein>
<dbReference type="EC" id="5.2.1.8" evidence="2"/>
<evidence type="ECO:0000256" key="4">
    <source>
        <dbReference type="ARBA" id="ARBA00023235"/>
    </source>
</evidence>
<gene>
    <name evidence="8" type="ORF">NSCI0253_LOCUS28587</name>
</gene>
<dbReference type="Gene3D" id="3.60.40.10">
    <property type="entry name" value="PPM-type phosphatase domain"/>
    <property type="match status" value="1"/>
</dbReference>
<keyword evidence="4 5" id="KW-0413">Isomerase</keyword>
<reference evidence="8" key="1">
    <citation type="submission" date="2021-01" db="EMBL/GenBank/DDBJ databases">
        <authorList>
            <person name="Corre E."/>
            <person name="Pelletier E."/>
            <person name="Niang G."/>
            <person name="Scheremetjew M."/>
            <person name="Finn R."/>
            <person name="Kale V."/>
            <person name="Holt S."/>
            <person name="Cochrane G."/>
            <person name="Meng A."/>
            <person name="Brown T."/>
            <person name="Cohen L."/>
        </authorList>
    </citation>
    <scope>NUCLEOTIDE SEQUENCE</scope>
</reference>
<feature type="domain" description="PpiC" evidence="6">
    <location>
        <begin position="412"/>
        <end position="529"/>
    </location>
</feature>
<dbReference type="SUPFAM" id="SSF81606">
    <property type="entry name" value="PP2C-like"/>
    <property type="match status" value="1"/>
</dbReference>
<dbReference type="InterPro" id="IPR051370">
    <property type="entry name" value="PPIase_Pin1"/>
</dbReference>
<dbReference type="InterPro" id="IPR001932">
    <property type="entry name" value="PPM-type_phosphatase-like_dom"/>
</dbReference>